<keyword evidence="4" id="KW-0804">Transcription</keyword>
<dbReference type="Pfam" id="PF03466">
    <property type="entry name" value="LysR_substrate"/>
    <property type="match status" value="1"/>
</dbReference>
<gene>
    <name evidence="6" type="ORF">DXC39_27295</name>
</gene>
<dbReference type="RefSeq" id="WP_117634673.1">
    <property type="nucleotide sequence ID" value="NZ_QRQF01000040.1"/>
</dbReference>
<dbReference type="PROSITE" id="PS50931">
    <property type="entry name" value="HTH_LYSR"/>
    <property type="match status" value="1"/>
</dbReference>
<evidence type="ECO:0000256" key="4">
    <source>
        <dbReference type="ARBA" id="ARBA00023163"/>
    </source>
</evidence>
<dbReference type="GO" id="GO:0005829">
    <property type="term" value="C:cytosol"/>
    <property type="evidence" value="ECO:0007669"/>
    <property type="project" value="TreeGrafter"/>
</dbReference>
<dbReference type="InterPro" id="IPR005119">
    <property type="entry name" value="LysR_subst-bd"/>
</dbReference>
<comment type="caution">
    <text evidence="6">The sequence shown here is derived from an EMBL/GenBank/DDBJ whole genome shotgun (WGS) entry which is preliminary data.</text>
</comment>
<keyword evidence="3" id="KW-0238">DNA-binding</keyword>
<name>A0A3E4TUV1_9FIRM</name>
<dbReference type="PANTHER" id="PTHR30419">
    <property type="entry name" value="HTH-TYPE TRANSCRIPTIONAL REGULATOR YBHD"/>
    <property type="match status" value="1"/>
</dbReference>
<dbReference type="AlphaFoldDB" id="A0A3E4TUV1"/>
<dbReference type="InterPro" id="IPR000847">
    <property type="entry name" value="LysR_HTH_N"/>
</dbReference>
<evidence type="ECO:0000313" key="7">
    <source>
        <dbReference type="Proteomes" id="UP000261257"/>
    </source>
</evidence>
<dbReference type="InterPro" id="IPR050950">
    <property type="entry name" value="HTH-type_LysR_regulators"/>
</dbReference>
<dbReference type="EMBL" id="QSSQ01000043">
    <property type="protein sequence ID" value="RGL95924.1"/>
    <property type="molecule type" value="Genomic_DNA"/>
</dbReference>
<dbReference type="GO" id="GO:0003677">
    <property type="term" value="F:DNA binding"/>
    <property type="evidence" value="ECO:0007669"/>
    <property type="project" value="UniProtKB-KW"/>
</dbReference>
<dbReference type="PANTHER" id="PTHR30419:SF8">
    <property type="entry name" value="NITROGEN ASSIMILATION TRANSCRIPTIONAL ACTIVATOR-RELATED"/>
    <property type="match status" value="1"/>
</dbReference>
<evidence type="ECO:0000256" key="3">
    <source>
        <dbReference type="ARBA" id="ARBA00023125"/>
    </source>
</evidence>
<protein>
    <submittedName>
        <fullName evidence="6">LysR family transcriptional regulator</fullName>
    </submittedName>
</protein>
<organism evidence="6 7">
    <name type="scientific">Hungatella hathewayi</name>
    <dbReference type="NCBI Taxonomy" id="154046"/>
    <lineage>
        <taxon>Bacteria</taxon>
        <taxon>Bacillati</taxon>
        <taxon>Bacillota</taxon>
        <taxon>Clostridia</taxon>
        <taxon>Lachnospirales</taxon>
        <taxon>Lachnospiraceae</taxon>
        <taxon>Hungatella</taxon>
    </lineage>
</organism>
<dbReference type="Proteomes" id="UP000261257">
    <property type="component" value="Unassembled WGS sequence"/>
</dbReference>
<dbReference type="FunFam" id="1.10.10.10:FF:000001">
    <property type="entry name" value="LysR family transcriptional regulator"/>
    <property type="match status" value="1"/>
</dbReference>
<dbReference type="CDD" id="cd05466">
    <property type="entry name" value="PBP2_LTTR_substrate"/>
    <property type="match status" value="1"/>
</dbReference>
<feature type="domain" description="HTH lysR-type" evidence="5">
    <location>
        <begin position="1"/>
        <end position="58"/>
    </location>
</feature>
<dbReference type="InterPro" id="IPR036390">
    <property type="entry name" value="WH_DNA-bd_sf"/>
</dbReference>
<evidence type="ECO:0000259" key="5">
    <source>
        <dbReference type="PROSITE" id="PS50931"/>
    </source>
</evidence>
<sequence>MNTTYFKDFLTIAECGSYEKAAEELYTTQSTLTKHIQKLEAELGTILFDRTSRSVRLNECGRLLLPYAQQTLQIEREYQMALSSYTRETQYTISIGSVTNIVAYRISDIFVKFQRKYPNYHLDVDGGSPYTVYQNLINGQYDFAFLRYTDKTDIRNIVTVPFTTDRLAIACSKSHPLASRTTVQMKELEKENILMFKEHTFMYDFINDACTASGFKPNISFSVHRTENLVELASHNMGICFLMKKPALTFDNPNISVIDLEPAYMCNVDLCYLKGKKLSTAAQNFITFTKQFKKSISD</sequence>
<proteinExistence type="inferred from homology"/>
<dbReference type="SUPFAM" id="SSF46785">
    <property type="entry name" value="Winged helix' DNA-binding domain"/>
    <property type="match status" value="1"/>
</dbReference>
<accession>A0A3E4TUV1</accession>
<dbReference type="InterPro" id="IPR036388">
    <property type="entry name" value="WH-like_DNA-bd_sf"/>
</dbReference>
<comment type="similarity">
    <text evidence="1">Belongs to the LysR transcriptional regulatory family.</text>
</comment>
<dbReference type="Gene3D" id="3.40.190.290">
    <property type="match status" value="1"/>
</dbReference>
<keyword evidence="2" id="KW-0805">Transcription regulation</keyword>
<evidence type="ECO:0000313" key="6">
    <source>
        <dbReference type="EMBL" id="RGL95924.1"/>
    </source>
</evidence>
<dbReference type="Pfam" id="PF00126">
    <property type="entry name" value="HTH_1"/>
    <property type="match status" value="1"/>
</dbReference>
<dbReference type="PRINTS" id="PR00039">
    <property type="entry name" value="HTHLYSR"/>
</dbReference>
<evidence type="ECO:0000256" key="2">
    <source>
        <dbReference type="ARBA" id="ARBA00023015"/>
    </source>
</evidence>
<dbReference type="SUPFAM" id="SSF53850">
    <property type="entry name" value="Periplasmic binding protein-like II"/>
    <property type="match status" value="1"/>
</dbReference>
<dbReference type="Gene3D" id="1.10.10.10">
    <property type="entry name" value="Winged helix-like DNA-binding domain superfamily/Winged helix DNA-binding domain"/>
    <property type="match status" value="1"/>
</dbReference>
<reference evidence="6 7" key="1">
    <citation type="submission" date="2018-08" db="EMBL/GenBank/DDBJ databases">
        <title>A genome reference for cultivated species of the human gut microbiota.</title>
        <authorList>
            <person name="Zou Y."/>
            <person name="Xue W."/>
            <person name="Luo G."/>
        </authorList>
    </citation>
    <scope>NUCLEOTIDE SEQUENCE [LARGE SCALE GENOMIC DNA]</scope>
    <source>
        <strain evidence="6 7">TF05-11AC</strain>
    </source>
</reference>
<dbReference type="GO" id="GO:0003700">
    <property type="term" value="F:DNA-binding transcription factor activity"/>
    <property type="evidence" value="ECO:0007669"/>
    <property type="project" value="InterPro"/>
</dbReference>
<evidence type="ECO:0000256" key="1">
    <source>
        <dbReference type="ARBA" id="ARBA00009437"/>
    </source>
</evidence>